<feature type="region of interest" description="Disordered" evidence="1">
    <location>
        <begin position="1"/>
        <end position="28"/>
    </location>
</feature>
<accession>A0AB34H4Z5</accession>
<name>A0AB34H4Z5_ESCRO</name>
<comment type="caution">
    <text evidence="2">The sequence shown here is derived from an EMBL/GenBank/DDBJ whole genome shotgun (WGS) entry which is preliminary data.</text>
</comment>
<keyword evidence="3" id="KW-1185">Reference proteome</keyword>
<sequence>MGEPLPRVPHSSFIPKAHSPPLGSRGPQERLVCAQRGSDVRIPNVKDGGEGLGIECLEVLERENENPKELRPGTSMVAQWLRTRLPVQGTWVQALVLEDPTCHGATKPVRHNYCACALEPTNQNY</sequence>
<evidence type="ECO:0000313" key="2">
    <source>
        <dbReference type="EMBL" id="KAJ8786689.1"/>
    </source>
</evidence>
<reference evidence="2 3" key="1">
    <citation type="submission" date="2022-11" db="EMBL/GenBank/DDBJ databases">
        <title>Whole genome sequence of Eschrichtius robustus ER-17-0199.</title>
        <authorList>
            <person name="Bruniche-Olsen A."/>
            <person name="Black A.N."/>
            <person name="Fields C.J."/>
            <person name="Walden K."/>
            <person name="Dewoody J.A."/>
        </authorList>
    </citation>
    <scope>NUCLEOTIDE SEQUENCE [LARGE SCALE GENOMIC DNA]</scope>
    <source>
        <strain evidence="2">ER-17-0199</strain>
        <tissue evidence="2">Blubber</tissue>
    </source>
</reference>
<organism evidence="2 3">
    <name type="scientific">Eschrichtius robustus</name>
    <name type="common">California gray whale</name>
    <name type="synonym">Eschrichtius gibbosus</name>
    <dbReference type="NCBI Taxonomy" id="9764"/>
    <lineage>
        <taxon>Eukaryota</taxon>
        <taxon>Metazoa</taxon>
        <taxon>Chordata</taxon>
        <taxon>Craniata</taxon>
        <taxon>Vertebrata</taxon>
        <taxon>Euteleostomi</taxon>
        <taxon>Mammalia</taxon>
        <taxon>Eutheria</taxon>
        <taxon>Laurasiatheria</taxon>
        <taxon>Artiodactyla</taxon>
        <taxon>Whippomorpha</taxon>
        <taxon>Cetacea</taxon>
        <taxon>Mysticeti</taxon>
        <taxon>Eschrichtiidae</taxon>
        <taxon>Eschrichtius</taxon>
    </lineage>
</organism>
<protein>
    <submittedName>
        <fullName evidence="2">Uncharacterized protein</fullName>
    </submittedName>
</protein>
<gene>
    <name evidence="2" type="ORF">J1605_006178</name>
</gene>
<proteinExistence type="predicted"/>
<dbReference type="AlphaFoldDB" id="A0AB34H4Z5"/>
<dbReference type="EMBL" id="JAIQCJ010001983">
    <property type="protein sequence ID" value="KAJ8786689.1"/>
    <property type="molecule type" value="Genomic_DNA"/>
</dbReference>
<evidence type="ECO:0000313" key="3">
    <source>
        <dbReference type="Proteomes" id="UP001159641"/>
    </source>
</evidence>
<evidence type="ECO:0000256" key="1">
    <source>
        <dbReference type="SAM" id="MobiDB-lite"/>
    </source>
</evidence>
<dbReference type="Proteomes" id="UP001159641">
    <property type="component" value="Unassembled WGS sequence"/>
</dbReference>